<reference evidence="1" key="2">
    <citation type="submission" date="2022-12" db="EMBL/GenBank/DDBJ databases">
        <authorList>
            <person name="Sun Q."/>
            <person name="Zhou Y."/>
        </authorList>
    </citation>
    <scope>NUCLEOTIDE SEQUENCE</scope>
    <source>
        <strain evidence="1">CGMCC 1.15034</strain>
    </source>
</reference>
<dbReference type="AlphaFoldDB" id="A0AA88BBR2"/>
<sequence length="73" mass="8016">MAIGNEPLDHGPVRQLHTSVEVRLGKAICYQSRHQARKQSVGSFDHSWLDAALCGGRRDFEADKSATNDGHSV</sequence>
<comment type="caution">
    <text evidence="1">The sequence shown here is derived from an EMBL/GenBank/DDBJ whole genome shotgun (WGS) entry which is preliminary data.</text>
</comment>
<evidence type="ECO:0000313" key="1">
    <source>
        <dbReference type="EMBL" id="GGI31307.1"/>
    </source>
</evidence>
<reference evidence="1" key="1">
    <citation type="journal article" date="2014" name="Int. J. Syst. Evol. Microbiol.">
        <title>Complete genome sequence of Corynebacterium casei LMG S-19264T (=DSM 44701T), isolated from a smear-ripened cheese.</title>
        <authorList>
            <consortium name="US DOE Joint Genome Institute (JGI-PGF)"/>
            <person name="Walter F."/>
            <person name="Albersmeier A."/>
            <person name="Kalinowski J."/>
            <person name="Ruckert C."/>
        </authorList>
    </citation>
    <scope>NUCLEOTIDE SEQUENCE</scope>
    <source>
        <strain evidence="1">CGMCC 1.15034</strain>
    </source>
</reference>
<gene>
    <name evidence="1" type="ORF">GCM10010987_63770</name>
</gene>
<accession>A0AA88BBR2</accession>
<name>A0AA88BBR2_9BRAD</name>
<proteinExistence type="predicted"/>
<dbReference type="Proteomes" id="UP000625079">
    <property type="component" value="Unassembled WGS sequence"/>
</dbReference>
<evidence type="ECO:0000313" key="2">
    <source>
        <dbReference type="Proteomes" id="UP000625079"/>
    </source>
</evidence>
<protein>
    <submittedName>
        <fullName evidence="1">Uncharacterized protein</fullName>
    </submittedName>
</protein>
<organism evidence="1 2">
    <name type="scientific">Bradyrhizobium guangdongense</name>
    <dbReference type="NCBI Taxonomy" id="1325090"/>
    <lineage>
        <taxon>Bacteria</taxon>
        <taxon>Pseudomonadati</taxon>
        <taxon>Pseudomonadota</taxon>
        <taxon>Alphaproteobacteria</taxon>
        <taxon>Hyphomicrobiales</taxon>
        <taxon>Nitrobacteraceae</taxon>
        <taxon>Bradyrhizobium</taxon>
    </lineage>
</organism>
<dbReference type="EMBL" id="BMHC01000020">
    <property type="protein sequence ID" value="GGI31307.1"/>
    <property type="molecule type" value="Genomic_DNA"/>
</dbReference>